<organism evidence="11 12">
    <name type="scientific">Henriciella algicola</name>
    <dbReference type="NCBI Taxonomy" id="1608422"/>
    <lineage>
        <taxon>Bacteria</taxon>
        <taxon>Pseudomonadati</taxon>
        <taxon>Pseudomonadota</taxon>
        <taxon>Alphaproteobacteria</taxon>
        <taxon>Hyphomonadales</taxon>
        <taxon>Hyphomonadaceae</taxon>
        <taxon>Henriciella</taxon>
    </lineage>
</organism>
<dbReference type="Gene3D" id="1.10.1610.10">
    <property type="match status" value="1"/>
</dbReference>
<evidence type="ECO:0000256" key="3">
    <source>
        <dbReference type="ARBA" id="ARBA00011991"/>
    </source>
</evidence>
<keyword evidence="12" id="KW-1185">Reference proteome</keyword>
<dbReference type="Gene3D" id="3.40.50.10210">
    <property type="match status" value="1"/>
</dbReference>
<dbReference type="UniPathway" id="UPA00061">
    <property type="reaction ID" value="UER00516"/>
</dbReference>
<dbReference type="NCBIfam" id="NF000996">
    <property type="entry name" value="PRK00105.1"/>
    <property type="match status" value="1"/>
</dbReference>
<evidence type="ECO:0000256" key="4">
    <source>
        <dbReference type="ARBA" id="ARBA00015486"/>
    </source>
</evidence>
<dbReference type="CDD" id="cd02439">
    <property type="entry name" value="DMB-PRT_CobT"/>
    <property type="match status" value="1"/>
</dbReference>
<evidence type="ECO:0000313" key="12">
    <source>
        <dbReference type="Proteomes" id="UP000265845"/>
    </source>
</evidence>
<dbReference type="InterPro" id="IPR036087">
    <property type="entry name" value="Nict_dMeBzImd_PRibTrfase_sf"/>
</dbReference>
<dbReference type="HAMAP" id="MF_00230">
    <property type="entry name" value="CobT"/>
    <property type="match status" value="1"/>
</dbReference>
<dbReference type="InterPro" id="IPR023195">
    <property type="entry name" value="Nict_dMeBzImd_PRibTrfase_N"/>
</dbReference>
<comment type="pathway">
    <text evidence="1 10">Nucleoside biosynthesis; alpha-ribazole biosynthesis; alpha-ribazole from 5,6-dimethylbenzimidazole: step 1/2.</text>
</comment>
<dbReference type="Pfam" id="PF02277">
    <property type="entry name" value="DBI_PRT"/>
    <property type="match status" value="1"/>
</dbReference>
<accession>A0A399RNA4</accession>
<evidence type="ECO:0000256" key="9">
    <source>
        <dbReference type="ARBA" id="ARBA00047340"/>
    </source>
</evidence>
<dbReference type="EMBL" id="QWGA01000003">
    <property type="protein sequence ID" value="RIJ32221.1"/>
    <property type="molecule type" value="Genomic_DNA"/>
</dbReference>
<comment type="catalytic activity">
    <reaction evidence="9 10">
        <text>5,6-dimethylbenzimidazole + nicotinate beta-D-ribonucleotide = alpha-ribazole 5'-phosphate + nicotinate + H(+)</text>
        <dbReference type="Rhea" id="RHEA:11196"/>
        <dbReference type="ChEBI" id="CHEBI:15378"/>
        <dbReference type="ChEBI" id="CHEBI:15890"/>
        <dbReference type="ChEBI" id="CHEBI:32544"/>
        <dbReference type="ChEBI" id="CHEBI:57502"/>
        <dbReference type="ChEBI" id="CHEBI:57918"/>
        <dbReference type="EC" id="2.4.2.21"/>
    </reaction>
</comment>
<evidence type="ECO:0000313" key="11">
    <source>
        <dbReference type="EMBL" id="RIJ32221.1"/>
    </source>
</evidence>
<dbReference type="SUPFAM" id="SSF52733">
    <property type="entry name" value="Nicotinate mononucleotide:5,6-dimethylbenzimidazole phosphoribosyltransferase (CobT)"/>
    <property type="match status" value="1"/>
</dbReference>
<keyword evidence="6 10" id="KW-0328">Glycosyltransferase</keyword>
<dbReference type="PANTHER" id="PTHR43463:SF1">
    <property type="entry name" value="NICOTINATE-NUCLEOTIDE--DIMETHYLBENZIMIDAZOLE PHOSPHORIBOSYLTRANSFERASE"/>
    <property type="match status" value="1"/>
</dbReference>
<evidence type="ECO:0000256" key="1">
    <source>
        <dbReference type="ARBA" id="ARBA00005049"/>
    </source>
</evidence>
<dbReference type="InterPro" id="IPR003200">
    <property type="entry name" value="Nict_dMeBzImd_PRibTrfase"/>
</dbReference>
<dbReference type="AlphaFoldDB" id="A0A399RNA4"/>
<evidence type="ECO:0000256" key="5">
    <source>
        <dbReference type="ARBA" id="ARBA00022573"/>
    </source>
</evidence>
<evidence type="ECO:0000256" key="7">
    <source>
        <dbReference type="ARBA" id="ARBA00022679"/>
    </source>
</evidence>
<gene>
    <name evidence="10 11" type="primary">cobT</name>
    <name evidence="11" type="ORF">D1222_03475</name>
</gene>
<proteinExistence type="inferred from homology"/>
<feature type="active site" description="Proton acceptor" evidence="10">
    <location>
        <position position="302"/>
    </location>
</feature>
<dbReference type="EC" id="2.4.2.21" evidence="3 10"/>
<evidence type="ECO:0000256" key="6">
    <source>
        <dbReference type="ARBA" id="ARBA00022676"/>
    </source>
</evidence>
<dbReference type="OrthoDB" id="9781491at2"/>
<evidence type="ECO:0000256" key="8">
    <source>
        <dbReference type="ARBA" id="ARBA00030686"/>
    </source>
</evidence>
<keyword evidence="5 10" id="KW-0169">Cobalamin biosynthesis</keyword>
<comment type="function">
    <text evidence="10">Catalyzes the synthesis of alpha-ribazole-5'-phosphate from nicotinate mononucleotide (NAMN) and 5,6-dimethylbenzimidazole (DMB).</text>
</comment>
<dbReference type="InterPro" id="IPR017846">
    <property type="entry name" value="Nict_dMeBzImd_PRibTrfase_bact"/>
</dbReference>
<evidence type="ECO:0000256" key="10">
    <source>
        <dbReference type="HAMAP-Rule" id="MF_00230"/>
    </source>
</evidence>
<comment type="similarity">
    <text evidence="2 10">Belongs to the CobT family.</text>
</comment>
<keyword evidence="7 10" id="KW-0808">Transferase</keyword>
<dbReference type="GO" id="GO:0008939">
    <property type="term" value="F:nicotinate-nucleotide-dimethylbenzimidazole phosphoribosyltransferase activity"/>
    <property type="evidence" value="ECO:0007669"/>
    <property type="project" value="UniProtKB-UniRule"/>
</dbReference>
<dbReference type="NCBIfam" id="TIGR03160">
    <property type="entry name" value="cobT_DBIPRT"/>
    <property type="match status" value="1"/>
</dbReference>
<dbReference type="Proteomes" id="UP000265845">
    <property type="component" value="Unassembled WGS sequence"/>
</dbReference>
<evidence type="ECO:0000256" key="2">
    <source>
        <dbReference type="ARBA" id="ARBA00007110"/>
    </source>
</evidence>
<name>A0A399RNA4_9PROT</name>
<comment type="caution">
    <text evidence="11">The sequence shown here is derived from an EMBL/GenBank/DDBJ whole genome shotgun (WGS) entry which is preliminary data.</text>
</comment>
<protein>
    <recommendedName>
        <fullName evidence="4 10">Nicotinate-nucleotide--dimethylbenzimidazole phosphoribosyltransferase</fullName>
        <shortName evidence="10">NN:DBI PRT</shortName>
        <ecNumber evidence="3 10">2.4.2.21</ecNumber>
    </recommendedName>
    <alternativeName>
        <fullName evidence="8 10">N(1)-alpha-phosphoribosyltransferase</fullName>
    </alternativeName>
</protein>
<dbReference type="PANTHER" id="PTHR43463">
    <property type="entry name" value="NICOTINATE-NUCLEOTIDE--DIMETHYLBENZIMIDAZOLE PHOSPHORIBOSYLTRANSFERASE"/>
    <property type="match status" value="1"/>
</dbReference>
<reference evidence="11 12" key="1">
    <citation type="submission" date="2018-08" db="EMBL/GenBank/DDBJ databases">
        <title>Henriciella mobilis sp. nov., isolated from seawater.</title>
        <authorList>
            <person name="Cheng H."/>
            <person name="Wu Y.-H."/>
            <person name="Xu X.-W."/>
            <person name="Guo L.-L."/>
        </authorList>
    </citation>
    <scope>NUCLEOTIDE SEQUENCE [LARGE SCALE GENOMIC DNA]</scope>
    <source>
        <strain evidence="11 12">CCUG67844</strain>
    </source>
</reference>
<dbReference type="GO" id="GO:0009236">
    <property type="term" value="P:cobalamin biosynthetic process"/>
    <property type="evidence" value="ECO:0007669"/>
    <property type="project" value="UniProtKB-UniRule"/>
</dbReference>
<sequence>MPNEDFQTSLQRAIDTKTKPVGSLGRMEKLAARIATVQNSLQPVMSRCQLSIFAADHGMAVAGVSAFPQDVTRQMVANFLAGGGAANVFARTLDVDVQVVDCGVAGELMANPALVSRRIDAGTANAIAGPAMTAAERDQALANGHAIGGAGDHHAACFGEMGIGNTSSASLVAAKILGLPVEALVGRGTGLDGEGLRKKKALLEDAAERTPDKLSAAAALMEYGGFEIVTMTGAMIGAAETGKIVIVDGFIATAAALCARHIAPDCERSFIYAHRSAEAGHSRVLYALGADPLLDLDMRLGEGTGALLAWPLVKAAAAMLREMASFDSAGVSGPA</sequence>